<dbReference type="Pfam" id="PF00069">
    <property type="entry name" value="Pkinase"/>
    <property type="match status" value="1"/>
</dbReference>
<dbReference type="Pfam" id="PF13857">
    <property type="entry name" value="Ank_5"/>
    <property type="match status" value="1"/>
</dbReference>
<dbReference type="InterPro" id="IPR036770">
    <property type="entry name" value="Ankyrin_rpt-contain_sf"/>
</dbReference>
<dbReference type="InterPro" id="IPR051681">
    <property type="entry name" value="Ser/Thr_Kinases-Pseudokinases"/>
</dbReference>
<dbReference type="GO" id="GO:0005524">
    <property type="term" value="F:ATP binding"/>
    <property type="evidence" value="ECO:0007669"/>
    <property type="project" value="UniProtKB-KW"/>
</dbReference>
<dbReference type="PROSITE" id="PS50297">
    <property type="entry name" value="ANK_REP_REGION"/>
    <property type="match status" value="1"/>
</dbReference>
<accession>A0A0A1TVY5</accession>
<evidence type="ECO:0000313" key="11">
    <source>
        <dbReference type="Proteomes" id="UP000014680"/>
    </source>
</evidence>
<evidence type="ECO:0000259" key="9">
    <source>
        <dbReference type="PROSITE" id="PS50011"/>
    </source>
</evidence>
<evidence type="ECO:0000256" key="3">
    <source>
        <dbReference type="ARBA" id="ARBA00022741"/>
    </source>
</evidence>
<organism evidence="10 11">
    <name type="scientific">Entamoeba invadens IP1</name>
    <dbReference type="NCBI Taxonomy" id="370355"/>
    <lineage>
        <taxon>Eukaryota</taxon>
        <taxon>Amoebozoa</taxon>
        <taxon>Evosea</taxon>
        <taxon>Archamoebae</taxon>
        <taxon>Mastigamoebida</taxon>
        <taxon>Entamoebidae</taxon>
        <taxon>Entamoeba</taxon>
    </lineage>
</organism>
<gene>
    <name evidence="10" type="ORF">EIN_172360</name>
</gene>
<dbReference type="OrthoDB" id="4062651at2759"/>
<reference evidence="10 11" key="1">
    <citation type="submission" date="2012-10" db="EMBL/GenBank/DDBJ databases">
        <authorList>
            <person name="Zafar N."/>
            <person name="Inman J."/>
            <person name="Hall N."/>
            <person name="Lorenzi H."/>
            <person name="Caler E."/>
        </authorList>
    </citation>
    <scope>NUCLEOTIDE SEQUENCE [LARGE SCALE GENOMIC DNA]</scope>
    <source>
        <strain evidence="10 11">IP1</strain>
    </source>
</reference>
<protein>
    <submittedName>
        <fullName evidence="10">Serine-threonine protein kinase, putative</fullName>
    </submittedName>
</protein>
<evidence type="ECO:0000256" key="5">
    <source>
        <dbReference type="ARBA" id="ARBA00022840"/>
    </source>
</evidence>
<name>A0A0A1TVY5_ENTIV</name>
<dbReference type="EMBL" id="KB207112">
    <property type="protein sequence ID" value="ELP84611.1"/>
    <property type="molecule type" value="Genomic_DNA"/>
</dbReference>
<dbReference type="AlphaFoldDB" id="A0A0A1TVY5"/>
<dbReference type="PROSITE" id="PS50011">
    <property type="entry name" value="PROTEIN_KINASE_DOM"/>
    <property type="match status" value="1"/>
</dbReference>
<dbReference type="InterPro" id="IPR000719">
    <property type="entry name" value="Prot_kinase_dom"/>
</dbReference>
<evidence type="ECO:0000256" key="1">
    <source>
        <dbReference type="ARBA" id="ARBA00005843"/>
    </source>
</evidence>
<dbReference type="VEuPathDB" id="AmoebaDB:EIN_172360"/>
<dbReference type="SUPFAM" id="SSF56112">
    <property type="entry name" value="Protein kinase-like (PK-like)"/>
    <property type="match status" value="1"/>
</dbReference>
<sequence>MADYQVDNLDEMIDVDNTEAIIQYFKKKNPKEIKDVMTKQVSVGSLSHPLSYSIYKKRNKTFLSLLDIYTKNKLDINLKDESGLTPLHYAVQTKDVFFIKTVLGVPGINVYIGDNDGQNPFVFFLRFHDEPTVKECIHAFVGASRVILNNRIPSGKYKGDFPLNVAFQNPHCIGFLLETILKSGAVPDVTNFSNEVPLHFAVNKKRLDLVLLLLKYGANINIKNVSGNSPLSLGLKQENKIAAVMSLVDNIHIKMRKEYSLTLQFDLPRFIGIGLFTDVGYSQGIRNMIASGGDPDVVKRLMDLIQKAKADFMETRESFNLLYYREEEDEEEDDEKKKIDAKAIEFLGENISNTHKFGLGLYGDVIRARHKNKTVGLEFLLDYSVEDMKNLEQVINEHYVPLKHDNILQLYGTVFEEGSLWVISEYTDRGCLFDLLQGPKLDWDMMNQICIDMAEGLLFLQEHAITHGGLNSTKVFMTLDGHAKIGEYGWKGILPRKTDKHLITIELAFMAPEQLQDPPVDSPDADKYSYGMIVWEIILRLITGEHVIPYYSDEENYTAETDQSIKKKIMSGNIPTIATRENAQVFTAPPRLGKLYKNICQIKPDLRWAWDKIIEEWTQFEDEVKNDPKKWKNCLQTDGNLCPGEYANKKFKLTRASETVIQ</sequence>
<keyword evidence="2" id="KW-0808">Transferase</keyword>
<dbReference type="SMART" id="SM00248">
    <property type="entry name" value="ANK"/>
    <property type="match status" value="2"/>
</dbReference>
<comment type="catalytic activity">
    <reaction evidence="7">
        <text>L-seryl-[protein] + ATP = O-phospho-L-seryl-[protein] + ADP + H(+)</text>
        <dbReference type="Rhea" id="RHEA:17989"/>
        <dbReference type="Rhea" id="RHEA-COMP:9863"/>
        <dbReference type="Rhea" id="RHEA-COMP:11604"/>
        <dbReference type="ChEBI" id="CHEBI:15378"/>
        <dbReference type="ChEBI" id="CHEBI:29999"/>
        <dbReference type="ChEBI" id="CHEBI:30616"/>
        <dbReference type="ChEBI" id="CHEBI:83421"/>
        <dbReference type="ChEBI" id="CHEBI:456216"/>
        <dbReference type="EC" id="2.7.11.1"/>
    </reaction>
</comment>
<feature type="repeat" description="ANK" evidence="8">
    <location>
        <begin position="193"/>
        <end position="225"/>
    </location>
</feature>
<dbReference type="PANTHER" id="PTHR44329:SF288">
    <property type="entry name" value="MITOGEN-ACTIVATED PROTEIN KINASE KINASE KINASE 20"/>
    <property type="match status" value="1"/>
</dbReference>
<evidence type="ECO:0000256" key="8">
    <source>
        <dbReference type="PROSITE-ProRule" id="PRU00023"/>
    </source>
</evidence>
<dbReference type="OMA" id="FMETRES"/>
<keyword evidence="5" id="KW-0067">ATP-binding</keyword>
<dbReference type="RefSeq" id="XP_004183957.1">
    <property type="nucleotide sequence ID" value="XM_004183909.1"/>
</dbReference>
<dbReference type="GO" id="GO:0004674">
    <property type="term" value="F:protein serine/threonine kinase activity"/>
    <property type="evidence" value="ECO:0007669"/>
    <property type="project" value="UniProtKB-EC"/>
</dbReference>
<feature type="domain" description="Protein kinase" evidence="9">
    <location>
        <begin position="351"/>
        <end position="621"/>
    </location>
</feature>
<keyword evidence="3" id="KW-0547">Nucleotide-binding</keyword>
<evidence type="ECO:0000256" key="2">
    <source>
        <dbReference type="ARBA" id="ARBA00022679"/>
    </source>
</evidence>
<dbReference type="PROSITE" id="PS50088">
    <property type="entry name" value="ANK_REPEAT"/>
    <property type="match status" value="1"/>
</dbReference>
<dbReference type="Proteomes" id="UP000014680">
    <property type="component" value="Unassembled WGS sequence"/>
</dbReference>
<proteinExistence type="inferred from homology"/>
<dbReference type="PANTHER" id="PTHR44329">
    <property type="entry name" value="SERINE/THREONINE-PROTEIN KINASE TNNI3K-RELATED"/>
    <property type="match status" value="1"/>
</dbReference>
<comment type="catalytic activity">
    <reaction evidence="6">
        <text>L-threonyl-[protein] + ATP = O-phospho-L-threonyl-[protein] + ADP + H(+)</text>
        <dbReference type="Rhea" id="RHEA:46608"/>
        <dbReference type="Rhea" id="RHEA-COMP:11060"/>
        <dbReference type="Rhea" id="RHEA-COMP:11605"/>
        <dbReference type="ChEBI" id="CHEBI:15378"/>
        <dbReference type="ChEBI" id="CHEBI:30013"/>
        <dbReference type="ChEBI" id="CHEBI:30616"/>
        <dbReference type="ChEBI" id="CHEBI:61977"/>
        <dbReference type="ChEBI" id="CHEBI:456216"/>
        <dbReference type="EC" id="2.7.11.1"/>
    </reaction>
</comment>
<dbReference type="SUPFAM" id="SSF48403">
    <property type="entry name" value="Ankyrin repeat"/>
    <property type="match status" value="1"/>
</dbReference>
<dbReference type="InterPro" id="IPR011009">
    <property type="entry name" value="Kinase-like_dom_sf"/>
</dbReference>
<evidence type="ECO:0000256" key="4">
    <source>
        <dbReference type="ARBA" id="ARBA00022777"/>
    </source>
</evidence>
<dbReference type="GeneID" id="14883548"/>
<evidence type="ECO:0000313" key="10">
    <source>
        <dbReference type="EMBL" id="ELP84611.1"/>
    </source>
</evidence>
<evidence type="ECO:0000256" key="7">
    <source>
        <dbReference type="ARBA" id="ARBA00048679"/>
    </source>
</evidence>
<keyword evidence="8" id="KW-0040">ANK repeat</keyword>
<dbReference type="KEGG" id="eiv:EIN_172360"/>
<dbReference type="Gene3D" id="1.10.510.10">
    <property type="entry name" value="Transferase(Phosphotransferase) domain 1"/>
    <property type="match status" value="1"/>
</dbReference>
<keyword evidence="11" id="KW-1185">Reference proteome</keyword>
<dbReference type="Gene3D" id="1.25.40.20">
    <property type="entry name" value="Ankyrin repeat-containing domain"/>
    <property type="match status" value="1"/>
</dbReference>
<keyword evidence="4 10" id="KW-0418">Kinase</keyword>
<comment type="similarity">
    <text evidence="1">Belongs to the protein kinase superfamily. TKL Ser/Thr protein kinase family.</text>
</comment>
<evidence type="ECO:0000256" key="6">
    <source>
        <dbReference type="ARBA" id="ARBA00047899"/>
    </source>
</evidence>
<dbReference type="InterPro" id="IPR002110">
    <property type="entry name" value="Ankyrin_rpt"/>
</dbReference>